<dbReference type="PIRSF" id="PIRSF004923">
    <property type="entry name" value="RseC"/>
    <property type="match status" value="1"/>
</dbReference>
<feature type="transmembrane region" description="Helical" evidence="1">
    <location>
        <begin position="102"/>
        <end position="121"/>
    </location>
</feature>
<dbReference type="OrthoDB" id="307768at2"/>
<reference evidence="2 3" key="1">
    <citation type="submission" date="2014-03" db="EMBL/GenBank/DDBJ databases">
        <title>Genome sequence of Clostridium litorale W6, DSM 5388.</title>
        <authorList>
            <person name="Poehlein A."/>
            <person name="Jagirdar A."/>
            <person name="Khonsari B."/>
            <person name="Chibani C.M."/>
            <person name="Gutierrez Gutierrez D.A."/>
            <person name="Davydova E."/>
            <person name="Alghaithi H.S."/>
            <person name="Nair K.P."/>
            <person name="Dhamotharan K."/>
            <person name="Chandran L."/>
            <person name="G W."/>
            <person name="Daniel R."/>
        </authorList>
    </citation>
    <scope>NUCLEOTIDE SEQUENCE [LARGE SCALE GENOMIC DNA]</scope>
    <source>
        <strain evidence="2 3">W6</strain>
    </source>
</reference>
<dbReference type="Proteomes" id="UP000027946">
    <property type="component" value="Unassembled WGS sequence"/>
</dbReference>
<dbReference type="InterPro" id="IPR007359">
    <property type="entry name" value="SigmaE_reg_RseC_MucC"/>
</dbReference>
<organism evidence="2 3">
    <name type="scientific">Peptoclostridium litorale DSM 5388</name>
    <dbReference type="NCBI Taxonomy" id="1121324"/>
    <lineage>
        <taxon>Bacteria</taxon>
        <taxon>Bacillati</taxon>
        <taxon>Bacillota</taxon>
        <taxon>Clostridia</taxon>
        <taxon>Peptostreptococcales</taxon>
        <taxon>Peptoclostridiaceae</taxon>
        <taxon>Peptoclostridium</taxon>
    </lineage>
</organism>
<feature type="transmembrane region" description="Helical" evidence="1">
    <location>
        <begin position="70"/>
        <end position="90"/>
    </location>
</feature>
<dbReference type="EMBL" id="JJMM01000005">
    <property type="protein sequence ID" value="KDR96103.1"/>
    <property type="molecule type" value="Genomic_DNA"/>
</dbReference>
<dbReference type="InterPro" id="IPR026268">
    <property type="entry name" value="RseC"/>
</dbReference>
<evidence type="ECO:0008006" key="4">
    <source>
        <dbReference type="Google" id="ProtNLM"/>
    </source>
</evidence>
<gene>
    <name evidence="2" type="ORF">CLIT_5c01150</name>
</gene>
<dbReference type="Pfam" id="PF04246">
    <property type="entry name" value="RseC_MucC"/>
    <property type="match status" value="1"/>
</dbReference>
<keyword evidence="1" id="KW-0472">Membrane</keyword>
<sequence>MSCEMTGLIIRKNGENAILKMQKHSACAGCGACSMADEKMNLNVEAFNEAGADVGDIVEVQLNAPDLLKAAFIAYSVPLISLIVGVVGGIKLLQLLSYEGNIEAAGGAAGVTLMAVSYIFIRMNEKKFKKSRKYSPVIVKVVQKNDYNDLESIDK</sequence>
<keyword evidence="3" id="KW-1185">Reference proteome</keyword>
<dbReference type="RefSeq" id="WP_052635967.1">
    <property type="nucleotide sequence ID" value="NZ_FSRH01000007.1"/>
</dbReference>
<evidence type="ECO:0000256" key="1">
    <source>
        <dbReference type="SAM" id="Phobius"/>
    </source>
</evidence>
<name>A0A069RH71_PEPLI</name>
<evidence type="ECO:0000313" key="2">
    <source>
        <dbReference type="EMBL" id="KDR96103.1"/>
    </source>
</evidence>
<keyword evidence="1" id="KW-1133">Transmembrane helix</keyword>
<dbReference type="STRING" id="1121324.CLIT_5c01150"/>
<dbReference type="PANTHER" id="PTHR35867">
    <property type="entry name" value="PROTEIN RSEC"/>
    <property type="match status" value="1"/>
</dbReference>
<protein>
    <recommendedName>
        <fullName evidence="4">Positive regulator of sigma E, RseC/MucC</fullName>
    </recommendedName>
</protein>
<dbReference type="eggNOG" id="COG3086">
    <property type="taxonomic scope" value="Bacteria"/>
</dbReference>
<evidence type="ECO:0000313" key="3">
    <source>
        <dbReference type="Proteomes" id="UP000027946"/>
    </source>
</evidence>
<accession>A0A069RH71</accession>
<proteinExistence type="predicted"/>
<comment type="caution">
    <text evidence="2">The sequence shown here is derived from an EMBL/GenBank/DDBJ whole genome shotgun (WGS) entry which is preliminary data.</text>
</comment>
<dbReference type="AlphaFoldDB" id="A0A069RH71"/>
<keyword evidence="1" id="KW-0812">Transmembrane</keyword>
<dbReference type="PANTHER" id="PTHR35867:SF1">
    <property type="entry name" value="PROTEIN RSEC"/>
    <property type="match status" value="1"/>
</dbReference>